<keyword evidence="4" id="KW-1185">Reference proteome</keyword>
<sequence length="126" mass="14856">MNPEYRNMKIENRIRELISEGLRKIKVPEFDAIRSYIVISRVIISKDKKYADVYVSYIGSAEDRKKAVELLVKYKGFFRKYIAKNLRIYTTPELRFKEDIGIEESVKINKLLDEISSKNNENTSDN</sequence>
<dbReference type="Gene3D" id="3.30.300.20">
    <property type="match status" value="1"/>
</dbReference>
<dbReference type="SUPFAM" id="SSF89919">
    <property type="entry name" value="Ribosome-binding factor A, RbfA"/>
    <property type="match status" value="1"/>
</dbReference>
<evidence type="ECO:0000256" key="1">
    <source>
        <dbReference type="ARBA" id="ARBA00022517"/>
    </source>
</evidence>
<dbReference type="InterPro" id="IPR023799">
    <property type="entry name" value="RbfA_dom_sf"/>
</dbReference>
<organism evidence="3 4">
    <name type="scientific">Thermosipho affectus</name>
    <dbReference type="NCBI Taxonomy" id="660294"/>
    <lineage>
        <taxon>Bacteria</taxon>
        <taxon>Thermotogati</taxon>
        <taxon>Thermotogota</taxon>
        <taxon>Thermotogae</taxon>
        <taxon>Thermotogales</taxon>
        <taxon>Fervidobacteriaceae</taxon>
        <taxon>Thermosipho</taxon>
    </lineage>
</organism>
<keyword evidence="1 2" id="KW-0690">Ribosome biogenesis</keyword>
<comment type="caution">
    <text evidence="3">The sequence shown here is derived from an EMBL/GenBank/DDBJ whole genome shotgun (WGS) entry which is preliminary data.</text>
</comment>
<evidence type="ECO:0000313" key="3">
    <source>
        <dbReference type="EMBL" id="ONN26785.1"/>
    </source>
</evidence>
<evidence type="ECO:0000256" key="2">
    <source>
        <dbReference type="HAMAP-Rule" id="MF_00003"/>
    </source>
</evidence>
<dbReference type="PROSITE" id="PS01319">
    <property type="entry name" value="RBFA"/>
    <property type="match status" value="1"/>
</dbReference>
<comment type="subunit">
    <text evidence="2">Monomer. Binds 30S ribosomal subunits, but not 50S ribosomal subunits or 70S ribosomes.</text>
</comment>
<keyword evidence="2" id="KW-0963">Cytoplasm</keyword>
<comment type="function">
    <text evidence="2">One of several proteins that assist in the late maturation steps of the functional core of the 30S ribosomal subunit. Associates with free 30S ribosomal subunits (but not with 30S subunits that are part of 70S ribosomes or polysomes). Required for efficient processing of 16S rRNA. May interact with the 5'-terminal helix region of 16S rRNA.</text>
</comment>
<dbReference type="PANTHER" id="PTHR33515:SF1">
    <property type="entry name" value="RIBOSOME-BINDING FACTOR A, CHLOROPLASTIC-RELATED"/>
    <property type="match status" value="1"/>
</dbReference>
<dbReference type="NCBIfam" id="TIGR00082">
    <property type="entry name" value="rbfA"/>
    <property type="match status" value="1"/>
</dbReference>
<name>A0ABX3IH78_9BACT</name>
<dbReference type="InterPro" id="IPR000238">
    <property type="entry name" value="RbfA"/>
</dbReference>
<comment type="subcellular location">
    <subcellularLocation>
        <location evidence="2">Cytoplasm</location>
    </subcellularLocation>
</comment>
<accession>A0ABX3IH78</accession>
<dbReference type="HAMAP" id="MF_00003">
    <property type="entry name" value="RbfA"/>
    <property type="match status" value="1"/>
</dbReference>
<proteinExistence type="inferred from homology"/>
<dbReference type="EMBL" id="LBFC01000022">
    <property type="protein sequence ID" value="ONN26785.1"/>
    <property type="molecule type" value="Genomic_DNA"/>
</dbReference>
<dbReference type="InterPro" id="IPR015946">
    <property type="entry name" value="KH_dom-like_a/b"/>
</dbReference>
<dbReference type="PANTHER" id="PTHR33515">
    <property type="entry name" value="RIBOSOME-BINDING FACTOR A, CHLOROPLASTIC-RELATED"/>
    <property type="match status" value="1"/>
</dbReference>
<comment type="similarity">
    <text evidence="2">Belongs to the RbfA family.</text>
</comment>
<reference evidence="3 4" key="1">
    <citation type="submission" date="2015-06" db="EMBL/GenBank/DDBJ databases">
        <title>Genome sequencing of Thermotogales isolates from hydrothermal vents.</title>
        <authorList>
            <person name="Haverkamp T.H."/>
            <person name="Kublanov I.V."/>
            <person name="Nesbo C.L."/>
        </authorList>
    </citation>
    <scope>NUCLEOTIDE SEQUENCE [LARGE SCALE GENOMIC DNA]</scope>
    <source>
        <strain evidence="4">ik275mar</strain>
    </source>
</reference>
<evidence type="ECO:0000313" key="4">
    <source>
        <dbReference type="Proteomes" id="UP000242616"/>
    </source>
</evidence>
<gene>
    <name evidence="2" type="primary">rbfA</name>
    <name evidence="3" type="ORF">XJ44_07945</name>
</gene>
<dbReference type="Pfam" id="PF02033">
    <property type="entry name" value="RBFA"/>
    <property type="match status" value="1"/>
</dbReference>
<dbReference type="InterPro" id="IPR020053">
    <property type="entry name" value="Ribosome-bd_factorA_CS"/>
</dbReference>
<protein>
    <recommendedName>
        <fullName evidence="2">Ribosome-binding factor A</fullName>
    </recommendedName>
</protein>
<dbReference type="Proteomes" id="UP000242616">
    <property type="component" value="Unassembled WGS sequence"/>
</dbReference>
<dbReference type="RefSeq" id="WP_077198647.1">
    <property type="nucleotide sequence ID" value="NZ_LBFC01000022.1"/>
</dbReference>